<organism evidence="2 3">
    <name type="scientific">Novosphingobium kunmingense</name>
    <dbReference type="NCBI Taxonomy" id="1211806"/>
    <lineage>
        <taxon>Bacteria</taxon>
        <taxon>Pseudomonadati</taxon>
        <taxon>Pseudomonadota</taxon>
        <taxon>Alphaproteobacteria</taxon>
        <taxon>Sphingomonadales</taxon>
        <taxon>Sphingomonadaceae</taxon>
        <taxon>Novosphingobium</taxon>
    </lineage>
</organism>
<proteinExistence type="inferred from homology"/>
<dbReference type="RefSeq" id="WP_100866673.1">
    <property type="nucleotide sequence ID" value="NZ_PHUF01000003.1"/>
</dbReference>
<dbReference type="EMBL" id="PHUF01000003">
    <property type="protein sequence ID" value="PKB19168.1"/>
    <property type="molecule type" value="Genomic_DNA"/>
</dbReference>
<dbReference type="CDD" id="cd06558">
    <property type="entry name" value="crotonase-like"/>
    <property type="match status" value="1"/>
</dbReference>
<dbReference type="PANTHER" id="PTHR43802">
    <property type="entry name" value="ENOYL-COA HYDRATASE"/>
    <property type="match status" value="1"/>
</dbReference>
<protein>
    <submittedName>
        <fullName evidence="2">Enoyl-CoA hydratase/carnithine racemase</fullName>
    </submittedName>
</protein>
<dbReference type="InterPro" id="IPR029045">
    <property type="entry name" value="ClpP/crotonase-like_dom_sf"/>
</dbReference>
<dbReference type="OrthoDB" id="7225138at2"/>
<dbReference type="InterPro" id="IPR001753">
    <property type="entry name" value="Enoyl-CoA_hydra/iso"/>
</dbReference>
<comment type="similarity">
    <text evidence="1">Belongs to the enoyl-CoA hydratase/isomerase family.</text>
</comment>
<evidence type="ECO:0000313" key="2">
    <source>
        <dbReference type="EMBL" id="PKB19168.1"/>
    </source>
</evidence>
<dbReference type="SUPFAM" id="SSF52096">
    <property type="entry name" value="ClpP/crotonase"/>
    <property type="match status" value="1"/>
</dbReference>
<dbReference type="Gene3D" id="3.90.226.10">
    <property type="entry name" value="2-enoyl-CoA Hydratase, Chain A, domain 1"/>
    <property type="match status" value="1"/>
</dbReference>
<name>A0A2N0HJW2_9SPHN</name>
<evidence type="ECO:0000256" key="1">
    <source>
        <dbReference type="ARBA" id="ARBA00005254"/>
    </source>
</evidence>
<sequence length="244" mass="25704">MADDLVLMETRGAIAVLTLNRPDKRNALNIALWQRLETHLATIEAAGDALAVVVLRGAGQVFCAGNDLKDRGTKAPRTNYQASIITRLANLAQPVIVAVQGGCYTGGLELALAGDIIVATEGARFADTHGAFALAPVWGMSQRLPRRVGQWKAREMSLTGIPVSGAEAARIGLANHCVPDGELDAKAFALAEAIAGQSLHSVFALKRLYREQADLPLDAGLAHEVFASAGVGPDFADRVASRFG</sequence>
<reference evidence="2 3" key="1">
    <citation type="submission" date="2017-11" db="EMBL/GenBank/DDBJ databases">
        <title>Genomic Encyclopedia of Type Strains, Phase III (KMG-III): the genomes of soil and plant-associated and newly described type strains.</title>
        <authorList>
            <person name="Whitman W."/>
        </authorList>
    </citation>
    <scope>NUCLEOTIDE SEQUENCE [LARGE SCALE GENOMIC DNA]</scope>
    <source>
        <strain evidence="2 3">CGMCC 1.12274</strain>
    </source>
</reference>
<dbReference type="GO" id="GO:0003824">
    <property type="term" value="F:catalytic activity"/>
    <property type="evidence" value="ECO:0007669"/>
    <property type="project" value="UniProtKB-ARBA"/>
</dbReference>
<gene>
    <name evidence="2" type="ORF">B0I00_1397</name>
</gene>
<keyword evidence="3" id="KW-1185">Reference proteome</keyword>
<accession>A0A2N0HJW2</accession>
<comment type="caution">
    <text evidence="2">The sequence shown here is derived from an EMBL/GenBank/DDBJ whole genome shotgun (WGS) entry which is preliminary data.</text>
</comment>
<dbReference type="AlphaFoldDB" id="A0A2N0HJW2"/>
<dbReference type="PANTHER" id="PTHR43802:SF1">
    <property type="entry name" value="IP11341P-RELATED"/>
    <property type="match status" value="1"/>
</dbReference>
<dbReference type="Proteomes" id="UP000232587">
    <property type="component" value="Unassembled WGS sequence"/>
</dbReference>
<evidence type="ECO:0000313" key="3">
    <source>
        <dbReference type="Proteomes" id="UP000232587"/>
    </source>
</evidence>
<dbReference type="Pfam" id="PF00378">
    <property type="entry name" value="ECH_1"/>
    <property type="match status" value="1"/>
</dbReference>